<dbReference type="Proteomes" id="UP000056090">
    <property type="component" value="Chromosome"/>
</dbReference>
<dbReference type="GO" id="GO:0016407">
    <property type="term" value="F:acetyltransferase activity"/>
    <property type="evidence" value="ECO:0007669"/>
    <property type="project" value="TreeGrafter"/>
</dbReference>
<evidence type="ECO:0000256" key="5">
    <source>
        <dbReference type="ARBA" id="ARBA00022823"/>
    </source>
</evidence>
<comment type="cofactor">
    <cofactor evidence="1 7">
        <name>(R)-lipoate</name>
        <dbReference type="ChEBI" id="CHEBI:83088"/>
    </cofactor>
</comment>
<sequence>MTIDFILPDIGEGIVECELLEWLVSEGDVIEEDQPVAEVMTDKATVQIPAMHSGTVTKLYYKEGDIAAVHAPLFAMETTGGLSTEPTSTADATQEDAVPPHQDDSPTQENLGDQEAVHEDFILPDIGEGIVECEIVKWNVKEGDLIAEDQSVVEVMTDKAVVEIPAKHSGVVGTLYYAQGDIAKVHSPLFSLIRKPETGELKGQESAGSEYCEPLAANQNMCHGKSENNSRDNAPVKDDKWPSGDFEPPVVIPGKVLASPAVRRIAREQSLDLGDIKGTGKKGRILKQDVLAQLTKGAKDSHTPTLKEMPNQPQENDRVKTVKVRGVQAAMAKQMVASVSTIPHFTVSDELVMDNLIALRQRLKPVFEEKGVKLSLMPFFIKALSLALSEFEIINSQLNDDATELRYFYDHNIGFAVDTKIGLLVPNIKQVQQLSIFDIATQMQEIIDEARKGQIASHHLKGGTISISNIGAIGGITATPVINKPEAAIVALGKTQSLPRFTPKGEVVAQQIMMINWSGDHRIIDGATMVKFNNLWMSYLQAPEKMLMHLR</sequence>
<dbReference type="Pfam" id="PF00198">
    <property type="entry name" value="2-oxoacid_dh"/>
    <property type="match status" value="1"/>
</dbReference>
<comment type="similarity">
    <text evidence="2 7">Belongs to the 2-oxoacid dehydrogenase family.</text>
</comment>
<dbReference type="SUPFAM" id="SSF52777">
    <property type="entry name" value="CoA-dependent acyltransferases"/>
    <property type="match status" value="1"/>
</dbReference>
<name>A0A075NWG3_9ALTE</name>
<dbReference type="InterPro" id="IPR036625">
    <property type="entry name" value="E3-bd_dom_sf"/>
</dbReference>
<evidence type="ECO:0000313" key="11">
    <source>
        <dbReference type="EMBL" id="AIF98974.1"/>
    </source>
</evidence>
<dbReference type="PROSITE" id="PS51826">
    <property type="entry name" value="PSBD"/>
    <property type="match status" value="1"/>
</dbReference>
<dbReference type="Pfam" id="PF02817">
    <property type="entry name" value="E3_binding"/>
    <property type="match status" value="1"/>
</dbReference>
<dbReference type="SUPFAM" id="SSF51230">
    <property type="entry name" value="Single hybrid motif"/>
    <property type="match status" value="2"/>
</dbReference>
<dbReference type="InterPro" id="IPR050743">
    <property type="entry name" value="2-oxoacid_DH_E2_comp"/>
</dbReference>
<dbReference type="InterPro" id="IPR004167">
    <property type="entry name" value="PSBD"/>
</dbReference>
<keyword evidence="6 7" id="KW-0012">Acyltransferase</keyword>
<dbReference type="GO" id="GO:0031405">
    <property type="term" value="F:lipoic acid binding"/>
    <property type="evidence" value="ECO:0007669"/>
    <property type="project" value="TreeGrafter"/>
</dbReference>
<dbReference type="PANTHER" id="PTHR43178:SF5">
    <property type="entry name" value="LIPOAMIDE ACYLTRANSFERASE COMPONENT OF BRANCHED-CHAIN ALPHA-KETO ACID DEHYDROGENASE COMPLEX, MITOCHONDRIAL"/>
    <property type="match status" value="1"/>
</dbReference>
<gene>
    <name evidence="11" type="ORF">EP13_09945</name>
</gene>
<feature type="domain" description="Lipoyl-binding" evidence="9">
    <location>
        <begin position="118"/>
        <end position="193"/>
    </location>
</feature>
<dbReference type="Pfam" id="PF00364">
    <property type="entry name" value="Biotin_lipoyl"/>
    <property type="match status" value="2"/>
</dbReference>
<dbReference type="PROSITE" id="PS50968">
    <property type="entry name" value="BIOTINYL_LIPOYL"/>
    <property type="match status" value="2"/>
</dbReference>
<evidence type="ECO:0000256" key="8">
    <source>
        <dbReference type="SAM" id="MobiDB-lite"/>
    </source>
</evidence>
<keyword evidence="12" id="KW-1185">Reference proteome</keyword>
<feature type="region of interest" description="Disordered" evidence="8">
    <location>
        <begin position="79"/>
        <end position="111"/>
    </location>
</feature>
<dbReference type="InterPro" id="IPR000089">
    <property type="entry name" value="Biotin_lipoyl"/>
</dbReference>
<dbReference type="PROSITE" id="PS00189">
    <property type="entry name" value="LIPOYL"/>
    <property type="match status" value="2"/>
</dbReference>
<accession>A0A075NWG3</accession>
<feature type="region of interest" description="Disordered" evidence="8">
    <location>
        <begin position="222"/>
        <end position="246"/>
    </location>
</feature>
<dbReference type="Gene3D" id="4.10.320.10">
    <property type="entry name" value="E3-binding domain"/>
    <property type="match status" value="1"/>
</dbReference>
<keyword evidence="4 7" id="KW-0808">Transferase</keyword>
<dbReference type="PANTHER" id="PTHR43178">
    <property type="entry name" value="DIHYDROLIPOAMIDE ACETYLTRANSFERASE COMPONENT OF PYRUVATE DEHYDROGENASE COMPLEX"/>
    <property type="match status" value="1"/>
</dbReference>
<dbReference type="KEGG" id="aal:EP13_09945"/>
<feature type="region of interest" description="Disordered" evidence="8">
    <location>
        <begin position="296"/>
        <end position="316"/>
    </location>
</feature>
<evidence type="ECO:0000256" key="7">
    <source>
        <dbReference type="RuleBase" id="RU003423"/>
    </source>
</evidence>
<evidence type="ECO:0000256" key="6">
    <source>
        <dbReference type="ARBA" id="ARBA00023315"/>
    </source>
</evidence>
<evidence type="ECO:0000259" key="10">
    <source>
        <dbReference type="PROSITE" id="PS51826"/>
    </source>
</evidence>
<evidence type="ECO:0000259" key="9">
    <source>
        <dbReference type="PROSITE" id="PS50968"/>
    </source>
</evidence>
<dbReference type="EC" id="2.3.1.-" evidence="7"/>
<proteinExistence type="inferred from homology"/>
<protein>
    <recommendedName>
        <fullName evidence="7">Dihydrolipoamide acetyltransferase component of pyruvate dehydrogenase complex</fullName>
        <ecNumber evidence="7">2.3.1.-</ecNumber>
    </recommendedName>
</protein>
<feature type="compositionally biased region" description="Polar residues" evidence="8">
    <location>
        <begin position="80"/>
        <end position="92"/>
    </location>
</feature>
<comment type="subunit">
    <text evidence="3">Forms a 24-polypeptide structural core with octahedral symmetry.</text>
</comment>
<dbReference type="AlphaFoldDB" id="A0A075NWG3"/>
<dbReference type="FunFam" id="4.10.320.10:FF:000002">
    <property type="entry name" value="Dihydrolipoamide acetyltransferase component of pyruvate dehydrogenase complex"/>
    <property type="match status" value="1"/>
</dbReference>
<evidence type="ECO:0000313" key="12">
    <source>
        <dbReference type="Proteomes" id="UP000056090"/>
    </source>
</evidence>
<evidence type="ECO:0000256" key="2">
    <source>
        <dbReference type="ARBA" id="ARBA00007317"/>
    </source>
</evidence>
<evidence type="ECO:0000256" key="1">
    <source>
        <dbReference type="ARBA" id="ARBA00001938"/>
    </source>
</evidence>
<dbReference type="GO" id="GO:0005737">
    <property type="term" value="C:cytoplasm"/>
    <property type="evidence" value="ECO:0007669"/>
    <property type="project" value="TreeGrafter"/>
</dbReference>
<dbReference type="SUPFAM" id="SSF47005">
    <property type="entry name" value="Peripheral subunit-binding domain of 2-oxo acid dehydrogenase complex"/>
    <property type="match status" value="1"/>
</dbReference>
<dbReference type="FunFam" id="3.30.559.10:FF:000007">
    <property type="entry name" value="Dihydrolipoamide acetyltransferase component of pyruvate dehydrogenase complex"/>
    <property type="match status" value="1"/>
</dbReference>
<dbReference type="InterPro" id="IPR023213">
    <property type="entry name" value="CAT-like_dom_sf"/>
</dbReference>
<dbReference type="InterPro" id="IPR011053">
    <property type="entry name" value="Single_hybrid_motif"/>
</dbReference>
<dbReference type="CDD" id="cd06849">
    <property type="entry name" value="lipoyl_domain"/>
    <property type="match status" value="2"/>
</dbReference>
<dbReference type="InterPro" id="IPR003016">
    <property type="entry name" value="2-oxoA_DH_lipoyl-BS"/>
</dbReference>
<dbReference type="Gene3D" id="3.30.559.10">
    <property type="entry name" value="Chloramphenicol acetyltransferase-like domain"/>
    <property type="match status" value="1"/>
</dbReference>
<feature type="domain" description="Lipoyl-binding" evidence="9">
    <location>
        <begin position="2"/>
        <end position="77"/>
    </location>
</feature>
<dbReference type="Gene3D" id="2.40.50.100">
    <property type="match status" value="2"/>
</dbReference>
<organism evidence="11 12">
    <name type="scientific">Alteromonas australica</name>
    <dbReference type="NCBI Taxonomy" id="589873"/>
    <lineage>
        <taxon>Bacteria</taxon>
        <taxon>Pseudomonadati</taxon>
        <taxon>Pseudomonadota</taxon>
        <taxon>Gammaproteobacteria</taxon>
        <taxon>Alteromonadales</taxon>
        <taxon>Alteromonadaceae</taxon>
        <taxon>Alteromonas/Salinimonas group</taxon>
        <taxon>Alteromonas</taxon>
    </lineage>
</organism>
<dbReference type="eggNOG" id="COG0508">
    <property type="taxonomic scope" value="Bacteria"/>
</dbReference>
<feature type="domain" description="Peripheral subunit-binding (PSBD)" evidence="10">
    <location>
        <begin position="257"/>
        <end position="294"/>
    </location>
</feature>
<evidence type="ECO:0000256" key="3">
    <source>
        <dbReference type="ARBA" id="ARBA00011484"/>
    </source>
</evidence>
<dbReference type="EMBL" id="CP008849">
    <property type="protein sequence ID" value="AIF98974.1"/>
    <property type="molecule type" value="Genomic_DNA"/>
</dbReference>
<evidence type="ECO:0000256" key="4">
    <source>
        <dbReference type="ARBA" id="ARBA00022679"/>
    </source>
</evidence>
<feature type="compositionally biased region" description="Basic and acidic residues" evidence="8">
    <location>
        <begin position="224"/>
        <end position="242"/>
    </location>
</feature>
<reference evidence="11 12" key="1">
    <citation type="submission" date="2014-06" db="EMBL/GenBank/DDBJ databases">
        <title>Genomes of Alteromonas australica, a world apart.</title>
        <authorList>
            <person name="Gonzaga A."/>
            <person name="Lopez-Perez M."/>
            <person name="Rodriguez-Valera F."/>
        </authorList>
    </citation>
    <scope>NUCLEOTIDE SEQUENCE [LARGE SCALE GENOMIC DNA]</scope>
    <source>
        <strain evidence="11 12">H 17</strain>
    </source>
</reference>
<dbReference type="RefSeq" id="WP_044057119.1">
    <property type="nucleotide sequence ID" value="NZ_CBCSKJ010000001.1"/>
</dbReference>
<keyword evidence="5 7" id="KW-0450">Lipoyl</keyword>
<dbReference type="GeneID" id="78255226"/>
<dbReference type="InterPro" id="IPR001078">
    <property type="entry name" value="2-oxoacid_DH_actylTfrase"/>
</dbReference>